<reference evidence="2 3" key="1">
    <citation type="journal article" date="2009" name="Science">
        <title>Green evolution and dynamic adaptations revealed by genomes of the marine picoeukaryotes Micromonas.</title>
        <authorList>
            <person name="Worden A.Z."/>
            <person name="Lee J.H."/>
            <person name="Mock T."/>
            <person name="Rouze P."/>
            <person name="Simmons M.P."/>
            <person name="Aerts A.L."/>
            <person name="Allen A.E."/>
            <person name="Cuvelier M.L."/>
            <person name="Derelle E."/>
            <person name="Everett M.V."/>
            <person name="Foulon E."/>
            <person name="Grimwood J."/>
            <person name="Gundlach H."/>
            <person name="Henrissat B."/>
            <person name="Napoli C."/>
            <person name="McDonald S.M."/>
            <person name="Parker M.S."/>
            <person name="Rombauts S."/>
            <person name="Salamov A."/>
            <person name="Von Dassow P."/>
            <person name="Badger J.H."/>
            <person name="Coutinho P.M."/>
            <person name="Demir E."/>
            <person name="Dubchak I."/>
            <person name="Gentemann C."/>
            <person name="Eikrem W."/>
            <person name="Gready J.E."/>
            <person name="John U."/>
            <person name="Lanier W."/>
            <person name="Lindquist E.A."/>
            <person name="Lucas S."/>
            <person name="Mayer K.F."/>
            <person name="Moreau H."/>
            <person name="Not F."/>
            <person name="Otillar R."/>
            <person name="Panaud O."/>
            <person name="Pangilinan J."/>
            <person name="Paulsen I."/>
            <person name="Piegu B."/>
            <person name="Poliakov A."/>
            <person name="Robbens S."/>
            <person name="Schmutz J."/>
            <person name="Toulza E."/>
            <person name="Wyss T."/>
            <person name="Zelensky A."/>
            <person name="Zhou K."/>
            <person name="Armbrust E.V."/>
            <person name="Bhattacharya D."/>
            <person name="Goodenough U.W."/>
            <person name="Van de Peer Y."/>
            <person name="Grigoriev I.V."/>
        </authorList>
    </citation>
    <scope>NUCLEOTIDE SEQUENCE [LARGE SCALE GENOMIC DNA]</scope>
    <source>
        <strain evidence="3">RCC299 / NOUM17</strain>
    </source>
</reference>
<organism evidence="2 3">
    <name type="scientific">Micromonas commoda (strain RCC299 / NOUM17 / CCMP2709)</name>
    <name type="common">Picoplanktonic green alga</name>
    <dbReference type="NCBI Taxonomy" id="296587"/>
    <lineage>
        <taxon>Eukaryota</taxon>
        <taxon>Viridiplantae</taxon>
        <taxon>Chlorophyta</taxon>
        <taxon>Mamiellophyceae</taxon>
        <taxon>Mamiellales</taxon>
        <taxon>Mamiellaceae</taxon>
        <taxon>Micromonas</taxon>
    </lineage>
</organism>
<dbReference type="OrthoDB" id="496922at2759"/>
<accession>C1FES3</accession>
<dbReference type="RefSeq" id="XP_002507363.1">
    <property type="nucleotide sequence ID" value="XM_002507317.1"/>
</dbReference>
<dbReference type="EMBL" id="CP001574">
    <property type="protein sequence ID" value="ACO68621.1"/>
    <property type="molecule type" value="Genomic_DNA"/>
</dbReference>
<dbReference type="Proteomes" id="UP000002009">
    <property type="component" value="Chromosome 1"/>
</dbReference>
<gene>
    <name evidence="2" type="ORF">MICPUN_107623</name>
</gene>
<feature type="region of interest" description="Disordered" evidence="1">
    <location>
        <begin position="111"/>
        <end position="162"/>
    </location>
</feature>
<dbReference type="STRING" id="296587.C1FES3"/>
<dbReference type="InParanoid" id="C1FES3"/>
<dbReference type="GeneID" id="8250288"/>
<evidence type="ECO:0000256" key="1">
    <source>
        <dbReference type="SAM" id="MobiDB-lite"/>
    </source>
</evidence>
<dbReference type="AlphaFoldDB" id="C1FES3"/>
<evidence type="ECO:0000313" key="3">
    <source>
        <dbReference type="Proteomes" id="UP000002009"/>
    </source>
</evidence>
<proteinExistence type="predicted"/>
<name>C1FES3_MICCC</name>
<keyword evidence="3" id="KW-1185">Reference proteome</keyword>
<protein>
    <submittedName>
        <fullName evidence="2">Uncharacterized protein</fullName>
    </submittedName>
</protein>
<dbReference type="KEGG" id="mis:MICPUN_107623"/>
<feature type="compositionally biased region" description="Low complexity" evidence="1">
    <location>
        <begin position="130"/>
        <end position="142"/>
    </location>
</feature>
<evidence type="ECO:0000313" key="2">
    <source>
        <dbReference type="EMBL" id="ACO68621.1"/>
    </source>
</evidence>
<sequence length="241" mass="25941">MSKCSRNHLGRPISDGTGGFKAAVVHEISPIANPKFSKMSGIQEWRNVVTLFVNVGDKHGNSYDNVFTHCGGRITWFAQPRQGEDTPVIQRIVKTKDGSGMDALALATAPAGLIPGDEEDEEGDERTGAEAETGAEAGAETGAEAETETEAGAGAGRGKGRQRRDKEWPVHLFCRMEGCEYVYCGRLRTIDHDPRARPMKFTFRLLDAPLLRTSDDFLGLVDLADADADPGLGGAGKKAPR</sequence>